<comment type="caution">
    <text evidence="10">The sequence shown here is derived from an EMBL/GenBank/DDBJ whole genome shotgun (WGS) entry which is preliminary data.</text>
</comment>
<dbReference type="RefSeq" id="WP_184046764.1">
    <property type="nucleotide sequence ID" value="NZ_JACIGK010000026.1"/>
</dbReference>
<feature type="binding site" evidence="6">
    <location>
        <position position="280"/>
    </location>
    <ligand>
        <name>S-adenosyl-L-methionine</name>
        <dbReference type="ChEBI" id="CHEBI:59789"/>
    </ligand>
</feature>
<dbReference type="InterPro" id="IPR030391">
    <property type="entry name" value="MeTrfase_TrmA_CS"/>
</dbReference>
<feature type="binding site" evidence="6">
    <location>
        <position position="375"/>
    </location>
    <ligand>
        <name>S-adenosyl-L-methionine</name>
        <dbReference type="ChEBI" id="CHEBI:59789"/>
    </ligand>
</feature>
<evidence type="ECO:0000256" key="5">
    <source>
        <dbReference type="ARBA" id="ARBA00023014"/>
    </source>
</evidence>
<dbReference type="Proteomes" id="UP000554286">
    <property type="component" value="Unassembled WGS sequence"/>
</dbReference>
<evidence type="ECO:0000256" key="4">
    <source>
        <dbReference type="ARBA" id="ARBA00022691"/>
    </source>
</evidence>
<dbReference type="GO" id="GO:0070041">
    <property type="term" value="F:rRNA (uridine-C5-)-methyltransferase activity"/>
    <property type="evidence" value="ECO:0007669"/>
    <property type="project" value="TreeGrafter"/>
</dbReference>
<evidence type="ECO:0000313" key="11">
    <source>
        <dbReference type="Proteomes" id="UP000554286"/>
    </source>
</evidence>
<dbReference type="PROSITE" id="PS01231">
    <property type="entry name" value="TRMA_2"/>
    <property type="match status" value="1"/>
</dbReference>
<dbReference type="PROSITE" id="PS51687">
    <property type="entry name" value="SAM_MT_RNA_M5U"/>
    <property type="match status" value="1"/>
</dbReference>
<proteinExistence type="inferred from homology"/>
<keyword evidence="1" id="KW-0479">Metal-binding</keyword>
<dbReference type="InterPro" id="IPR010280">
    <property type="entry name" value="U5_MeTrfase_fam"/>
</dbReference>
<keyword evidence="2 6" id="KW-0489">Methyltransferase</keyword>
<dbReference type="GO" id="GO:0070475">
    <property type="term" value="P:rRNA base methylation"/>
    <property type="evidence" value="ECO:0007669"/>
    <property type="project" value="TreeGrafter"/>
</dbReference>
<keyword evidence="4 6" id="KW-0949">S-adenosyl-L-methionine</keyword>
<keyword evidence="1" id="KW-0408">Iron</keyword>
<dbReference type="SUPFAM" id="SSF53335">
    <property type="entry name" value="S-adenosyl-L-methionine-dependent methyltransferases"/>
    <property type="match status" value="1"/>
</dbReference>
<organism evidence="10 11">
    <name type="scientific">Roseospira visakhapatnamensis</name>
    <dbReference type="NCBI Taxonomy" id="390880"/>
    <lineage>
        <taxon>Bacteria</taxon>
        <taxon>Pseudomonadati</taxon>
        <taxon>Pseudomonadota</taxon>
        <taxon>Alphaproteobacteria</taxon>
        <taxon>Rhodospirillales</taxon>
        <taxon>Rhodospirillaceae</taxon>
        <taxon>Roseospira</taxon>
    </lineage>
</organism>
<feature type="active site" description="Nucleophile" evidence="6">
    <location>
        <position position="401"/>
    </location>
</feature>
<feature type="binding site" evidence="6">
    <location>
        <position position="308"/>
    </location>
    <ligand>
        <name>S-adenosyl-L-methionine</name>
        <dbReference type="ChEBI" id="CHEBI:59789"/>
    </ligand>
</feature>
<dbReference type="Gene3D" id="2.40.50.140">
    <property type="entry name" value="Nucleic acid-binding proteins"/>
    <property type="match status" value="1"/>
</dbReference>
<feature type="region of interest" description="Disordered" evidence="8">
    <location>
        <begin position="1"/>
        <end position="21"/>
    </location>
</feature>
<feature type="domain" description="TRAM" evidence="9">
    <location>
        <begin position="18"/>
        <end position="76"/>
    </location>
</feature>
<dbReference type="GO" id="GO:0051536">
    <property type="term" value="F:iron-sulfur cluster binding"/>
    <property type="evidence" value="ECO:0007669"/>
    <property type="project" value="UniProtKB-KW"/>
</dbReference>
<dbReference type="Gene3D" id="2.40.50.1070">
    <property type="match status" value="1"/>
</dbReference>
<dbReference type="InterPro" id="IPR030390">
    <property type="entry name" value="MeTrfase_TrmA_AS"/>
</dbReference>
<dbReference type="Gene3D" id="3.40.50.150">
    <property type="entry name" value="Vaccinia Virus protein VP39"/>
    <property type="match status" value="1"/>
</dbReference>
<evidence type="ECO:0000256" key="7">
    <source>
        <dbReference type="PROSITE-ProRule" id="PRU10015"/>
    </source>
</evidence>
<evidence type="ECO:0000256" key="1">
    <source>
        <dbReference type="ARBA" id="ARBA00022485"/>
    </source>
</evidence>
<gene>
    <name evidence="10" type="ORF">GGD89_003045</name>
</gene>
<dbReference type="InterPro" id="IPR002792">
    <property type="entry name" value="TRAM_dom"/>
</dbReference>
<dbReference type="AlphaFoldDB" id="A0A7W6RF51"/>
<dbReference type="PROSITE" id="PS50926">
    <property type="entry name" value="TRAM"/>
    <property type="match status" value="1"/>
</dbReference>
<reference evidence="10 11" key="1">
    <citation type="submission" date="2020-08" db="EMBL/GenBank/DDBJ databases">
        <title>Genome sequencing of Purple Non-Sulfur Bacteria from various extreme environments.</title>
        <authorList>
            <person name="Mayer M."/>
        </authorList>
    </citation>
    <scope>NUCLEOTIDE SEQUENCE [LARGE SCALE GENOMIC DNA]</scope>
    <source>
        <strain evidence="10 11">JA131</strain>
    </source>
</reference>
<dbReference type="PROSITE" id="PS01230">
    <property type="entry name" value="TRMA_1"/>
    <property type="match status" value="1"/>
</dbReference>
<dbReference type="Pfam" id="PF05958">
    <property type="entry name" value="tRNA_U5-meth_tr"/>
    <property type="match status" value="1"/>
</dbReference>
<protein>
    <submittedName>
        <fullName evidence="10">23S rRNA (Uracil1939-C5)-methyltransferase</fullName>
        <ecNumber evidence="10">2.1.1.190</ecNumber>
    </submittedName>
</protein>
<evidence type="ECO:0000256" key="3">
    <source>
        <dbReference type="ARBA" id="ARBA00022679"/>
    </source>
</evidence>
<keyword evidence="5" id="KW-0411">Iron-sulfur</keyword>
<evidence type="ECO:0000313" key="10">
    <source>
        <dbReference type="EMBL" id="MBB4267401.1"/>
    </source>
</evidence>
<name>A0A7W6RF51_9PROT</name>
<feature type="binding site" evidence="6">
    <location>
        <position position="329"/>
    </location>
    <ligand>
        <name>S-adenosyl-L-methionine</name>
        <dbReference type="ChEBI" id="CHEBI:59789"/>
    </ligand>
</feature>
<evidence type="ECO:0000256" key="8">
    <source>
        <dbReference type="SAM" id="MobiDB-lite"/>
    </source>
</evidence>
<keyword evidence="1" id="KW-0004">4Fe-4S</keyword>
<comment type="similarity">
    <text evidence="6">Belongs to the class I-like SAM-binding methyltransferase superfamily. RNA M5U methyltransferase family.</text>
</comment>
<dbReference type="PANTHER" id="PTHR11061">
    <property type="entry name" value="RNA M5U METHYLTRANSFERASE"/>
    <property type="match status" value="1"/>
</dbReference>
<dbReference type="Pfam" id="PF01938">
    <property type="entry name" value="TRAM"/>
    <property type="match status" value="1"/>
</dbReference>
<dbReference type="InterPro" id="IPR029063">
    <property type="entry name" value="SAM-dependent_MTases_sf"/>
</dbReference>
<dbReference type="EC" id="2.1.1.190" evidence="10"/>
<keyword evidence="11" id="KW-1185">Reference proteome</keyword>
<keyword evidence="3 6" id="KW-0808">Transferase</keyword>
<sequence>MTARRHSPRPPRRSAAARARPTETVEVTVDALGAHGDGLAAHQGRRIILPGALPGDRVRARIGGRGPADARGALEAVVTPSPDRVPPPCPHFGSCGGCTLQHLAPDALTAWKREAIGRALGHRGLGETPVGPVIAIPPGSRRRATLGWVRTRAGLSLGFHGAASHRLEDLRGCALLAPALVALVGADGPLRPLLAALATPGTRGAVIVTETDTGLDLTLDLPAPPDLDGRERLAAFAETVDPARLGVRIGTAWEPVAARRPPQVRFAGMPVTLPPLAFLQPSPEGEAAITAAILDRLPGTATRALDLFAGLGTFSLPLAARGLSVRAVDGAGAAMAALAAAPVPAGGRVSAETRDLARDPLTAPTLADADVVVVDPPRAGARAQAEALAAAGPATVIAVSCNPATFARDARLLVDGGYRLETVTPIDQFPWSAHVEMVAALRRPA</sequence>
<evidence type="ECO:0000259" key="9">
    <source>
        <dbReference type="PROSITE" id="PS50926"/>
    </source>
</evidence>
<dbReference type="PANTHER" id="PTHR11061:SF49">
    <property type="entry name" value="23S RRNA (URACIL(1939)-C(5))-METHYLTRANSFERASE RLMD"/>
    <property type="match status" value="1"/>
</dbReference>
<evidence type="ECO:0000256" key="2">
    <source>
        <dbReference type="ARBA" id="ARBA00022603"/>
    </source>
</evidence>
<feature type="compositionally biased region" description="Basic residues" evidence="8">
    <location>
        <begin position="1"/>
        <end position="12"/>
    </location>
</feature>
<dbReference type="EMBL" id="JACIGK010000026">
    <property type="protein sequence ID" value="MBB4267401.1"/>
    <property type="molecule type" value="Genomic_DNA"/>
</dbReference>
<dbReference type="InterPro" id="IPR012340">
    <property type="entry name" value="NA-bd_OB-fold"/>
</dbReference>
<feature type="active site" evidence="7">
    <location>
        <position position="401"/>
    </location>
</feature>
<evidence type="ECO:0000256" key="6">
    <source>
        <dbReference type="PROSITE-ProRule" id="PRU01024"/>
    </source>
</evidence>
<dbReference type="SUPFAM" id="SSF50249">
    <property type="entry name" value="Nucleic acid-binding proteins"/>
    <property type="match status" value="1"/>
</dbReference>
<accession>A0A7W6RF51</accession>